<keyword evidence="3" id="KW-1185">Reference proteome</keyword>
<dbReference type="InterPro" id="IPR052733">
    <property type="entry name" value="Chloroplast_QOR"/>
</dbReference>
<dbReference type="Pfam" id="PF13602">
    <property type="entry name" value="ADH_zinc_N_2"/>
    <property type="match status" value="1"/>
</dbReference>
<dbReference type="RefSeq" id="WP_179759011.1">
    <property type="nucleotide sequence ID" value="NZ_OCPC01000002.1"/>
</dbReference>
<dbReference type="SUPFAM" id="SSF50129">
    <property type="entry name" value="GroES-like"/>
    <property type="match status" value="1"/>
</dbReference>
<sequence length="315" mass="33356">MKALICENKALRLADLAEPGVPKPGEVRVRVAAATVNPTDQDMAAGAYDLFLKLYGARGPVKTGLEFAGTVEEASGRYRKGDRIFGYTSLMKGPKTHQQVLNVNENCTAAIPEGLSFEQAASIAIAGNSSLALIDDIARLAAGQSLLINGASGGVGVFALQYAKFRGLRVSATAGPGQQDFVRGLGAEAVYDYTTQPLDALGSTFDAVLDFSNGLKFRHVRHLLSPRGVFVPADPLKNLADIAANPLRRQKTGYFLVQEGDTGKLSKAAALVAGGSIKAEIDSRFPLAAYREAFERLGTKGRRGRIILDMADAAS</sequence>
<name>A0A286IAN2_9HYPH</name>
<dbReference type="AlphaFoldDB" id="A0A286IAN2"/>
<dbReference type="PROSITE" id="PS01162">
    <property type="entry name" value="QOR_ZETA_CRYSTAL"/>
    <property type="match status" value="1"/>
</dbReference>
<dbReference type="InterPro" id="IPR002364">
    <property type="entry name" value="Quin_OxRdtase/zeta-crystal_CS"/>
</dbReference>
<reference evidence="3" key="1">
    <citation type="submission" date="2017-08" db="EMBL/GenBank/DDBJ databases">
        <authorList>
            <person name="Varghese N."/>
            <person name="Submissions S."/>
        </authorList>
    </citation>
    <scope>NUCLEOTIDE SEQUENCE [LARGE SCALE GENOMIC DNA]</scope>
    <source>
        <strain evidence="3">KCTC 23107</strain>
    </source>
</reference>
<dbReference type="GO" id="GO:0016491">
    <property type="term" value="F:oxidoreductase activity"/>
    <property type="evidence" value="ECO:0007669"/>
    <property type="project" value="InterPro"/>
</dbReference>
<evidence type="ECO:0000313" key="2">
    <source>
        <dbReference type="EMBL" id="SOE17178.1"/>
    </source>
</evidence>
<protein>
    <submittedName>
        <fullName evidence="2">NADPH:quinone reductase-like Zn-dependent oxidoreductase</fullName>
    </submittedName>
</protein>
<dbReference type="InterPro" id="IPR011032">
    <property type="entry name" value="GroES-like_sf"/>
</dbReference>
<dbReference type="Proteomes" id="UP000219465">
    <property type="component" value="Unassembled WGS sequence"/>
</dbReference>
<dbReference type="InterPro" id="IPR013154">
    <property type="entry name" value="ADH-like_N"/>
</dbReference>
<organism evidence="2 3">
    <name type="scientific">Hoeflea halophila</name>
    <dbReference type="NCBI Taxonomy" id="714899"/>
    <lineage>
        <taxon>Bacteria</taxon>
        <taxon>Pseudomonadati</taxon>
        <taxon>Pseudomonadota</taxon>
        <taxon>Alphaproteobacteria</taxon>
        <taxon>Hyphomicrobiales</taxon>
        <taxon>Rhizobiaceae</taxon>
        <taxon>Hoeflea</taxon>
    </lineage>
</organism>
<feature type="domain" description="Enoyl reductase (ER)" evidence="1">
    <location>
        <begin position="7"/>
        <end position="308"/>
    </location>
</feature>
<dbReference type="GO" id="GO:0008270">
    <property type="term" value="F:zinc ion binding"/>
    <property type="evidence" value="ECO:0007669"/>
    <property type="project" value="InterPro"/>
</dbReference>
<dbReference type="Gene3D" id="3.40.50.720">
    <property type="entry name" value="NAD(P)-binding Rossmann-like Domain"/>
    <property type="match status" value="1"/>
</dbReference>
<evidence type="ECO:0000259" key="1">
    <source>
        <dbReference type="SMART" id="SM00829"/>
    </source>
</evidence>
<evidence type="ECO:0000313" key="3">
    <source>
        <dbReference type="Proteomes" id="UP000219465"/>
    </source>
</evidence>
<dbReference type="InterPro" id="IPR036291">
    <property type="entry name" value="NAD(P)-bd_dom_sf"/>
</dbReference>
<dbReference type="PANTHER" id="PTHR44013">
    <property type="entry name" value="ZINC-TYPE ALCOHOL DEHYDROGENASE-LIKE PROTEIN C16A3.02C"/>
    <property type="match status" value="1"/>
</dbReference>
<dbReference type="EMBL" id="OCPC01000002">
    <property type="protein sequence ID" value="SOE17178.1"/>
    <property type="molecule type" value="Genomic_DNA"/>
</dbReference>
<dbReference type="SMART" id="SM00829">
    <property type="entry name" value="PKS_ER"/>
    <property type="match status" value="1"/>
</dbReference>
<dbReference type="InterPro" id="IPR020843">
    <property type="entry name" value="ER"/>
</dbReference>
<dbReference type="CDD" id="cd08267">
    <property type="entry name" value="MDR1"/>
    <property type="match status" value="1"/>
</dbReference>
<dbReference type="Gene3D" id="3.90.180.10">
    <property type="entry name" value="Medium-chain alcohol dehydrogenases, catalytic domain"/>
    <property type="match status" value="1"/>
</dbReference>
<accession>A0A286IAN2</accession>
<dbReference type="SUPFAM" id="SSF51735">
    <property type="entry name" value="NAD(P)-binding Rossmann-fold domains"/>
    <property type="match status" value="1"/>
</dbReference>
<dbReference type="Pfam" id="PF08240">
    <property type="entry name" value="ADH_N"/>
    <property type="match status" value="1"/>
</dbReference>
<proteinExistence type="predicted"/>
<gene>
    <name evidence="2" type="ORF">SAMN05877838_2070</name>
</gene>
<dbReference type="PANTHER" id="PTHR44013:SF1">
    <property type="entry name" value="ZINC-TYPE ALCOHOL DEHYDROGENASE-LIKE PROTEIN C16A3.02C"/>
    <property type="match status" value="1"/>
</dbReference>